<dbReference type="NCBIfam" id="TIGR04025">
    <property type="entry name" value="PPOX_FMN_DR2398"/>
    <property type="match status" value="1"/>
</dbReference>
<dbReference type="Gene3D" id="2.30.110.10">
    <property type="entry name" value="Electron Transport, Fmn-binding Protein, Chain A"/>
    <property type="match status" value="1"/>
</dbReference>
<dbReference type="InterPro" id="IPR024029">
    <property type="entry name" value="Pyridox_Oxase_FMN-dep"/>
</dbReference>
<evidence type="ECO:0000313" key="2">
    <source>
        <dbReference type="EMBL" id="RUQ31130.1"/>
    </source>
</evidence>
<sequence length="208" mass="23053">MQFENEVNSVDELRSLLGLPGALAENKVIDYLDEDCVDFLSKSPFLILSSANSAGRCDSSPRGDAPGFIHIIDQNHLVIPERPGNRRLDSIRNIMENRQIGLLFLIPGLDETLRINGAATIIRDEKILAKMQANGKTPLIGIAVQVEECFIHCGKAFKRSALWNEDAWLENASLPSAAKMLAAHAKLPHMNEQVVATSLEDTYTKRLY</sequence>
<comment type="caution">
    <text evidence="2">The sequence shown here is derived from an EMBL/GenBank/DDBJ whole genome shotgun (WGS) entry which is preliminary data.</text>
</comment>
<proteinExistence type="predicted"/>
<dbReference type="EMBL" id="RYZZ01000006">
    <property type="protein sequence ID" value="RUQ31130.1"/>
    <property type="molecule type" value="Genomic_DNA"/>
</dbReference>
<organism evidence="2 3">
    <name type="scientific">Peribacillus cavernae</name>
    <dbReference type="NCBI Taxonomy" id="1674310"/>
    <lineage>
        <taxon>Bacteria</taxon>
        <taxon>Bacillati</taxon>
        <taxon>Bacillota</taxon>
        <taxon>Bacilli</taxon>
        <taxon>Bacillales</taxon>
        <taxon>Bacillaceae</taxon>
        <taxon>Peribacillus</taxon>
    </lineage>
</organism>
<dbReference type="InterPro" id="IPR011576">
    <property type="entry name" value="Pyridox_Oxase_N"/>
</dbReference>
<name>A0A3S1B9D6_9BACI</name>
<gene>
    <name evidence="2" type="ORF">ELQ35_06035</name>
</gene>
<dbReference type="SUPFAM" id="SSF50475">
    <property type="entry name" value="FMN-binding split barrel"/>
    <property type="match status" value="1"/>
</dbReference>
<dbReference type="PANTHER" id="PTHR42815">
    <property type="entry name" value="FAD-BINDING, PUTATIVE (AFU_ORTHOLOGUE AFUA_6G07600)-RELATED"/>
    <property type="match status" value="1"/>
</dbReference>
<dbReference type="PANTHER" id="PTHR42815:SF2">
    <property type="entry name" value="FAD-BINDING, PUTATIVE (AFU_ORTHOLOGUE AFUA_6G07600)-RELATED"/>
    <property type="match status" value="1"/>
</dbReference>
<evidence type="ECO:0000259" key="1">
    <source>
        <dbReference type="Pfam" id="PF01243"/>
    </source>
</evidence>
<accession>A0A3S1B9D6</accession>
<dbReference type="InterPro" id="IPR012349">
    <property type="entry name" value="Split_barrel_FMN-bd"/>
</dbReference>
<reference evidence="2 3" key="1">
    <citation type="submission" date="2018-12" db="EMBL/GenBank/DDBJ databases">
        <title>Bacillus chawlae sp. nov., Bacillus glennii sp. nov., and Bacillus saganii sp. nov. Isolated from the Vehicle Assembly Building at Kennedy Space Center where the Viking Spacecraft were Assembled.</title>
        <authorList>
            <person name="Seuylemezian A."/>
            <person name="Vaishampayan P."/>
        </authorList>
    </citation>
    <scope>NUCLEOTIDE SEQUENCE [LARGE SCALE GENOMIC DNA]</scope>
    <source>
        <strain evidence="2 3">L5</strain>
    </source>
</reference>
<dbReference type="Proteomes" id="UP000267430">
    <property type="component" value="Unassembled WGS sequence"/>
</dbReference>
<dbReference type="Pfam" id="PF01243">
    <property type="entry name" value="PNPOx_N"/>
    <property type="match status" value="1"/>
</dbReference>
<dbReference type="OrthoDB" id="9796486at2"/>
<protein>
    <submittedName>
        <fullName evidence="2">Pyridoxamine 5'-phosphate oxidase family protein</fullName>
    </submittedName>
</protein>
<evidence type="ECO:0000313" key="3">
    <source>
        <dbReference type="Proteomes" id="UP000267430"/>
    </source>
</evidence>
<feature type="domain" description="Pyridoxamine 5'-phosphate oxidase N-terminal" evidence="1">
    <location>
        <begin position="32"/>
        <end position="152"/>
    </location>
</feature>
<keyword evidence="3" id="KW-1185">Reference proteome</keyword>
<dbReference type="AlphaFoldDB" id="A0A3S1B9D6"/>
<dbReference type="RefSeq" id="WP_126863915.1">
    <property type="nucleotide sequence ID" value="NZ_JAUSTX010000020.1"/>
</dbReference>